<dbReference type="InterPro" id="IPR028087">
    <property type="entry name" value="Tad_N"/>
</dbReference>
<evidence type="ECO:0000259" key="2">
    <source>
        <dbReference type="Pfam" id="PF13400"/>
    </source>
</evidence>
<proteinExistence type="predicted"/>
<reference evidence="3" key="1">
    <citation type="submission" date="2024-07" db="EMBL/GenBank/DDBJ databases">
        <authorList>
            <person name="Li J."/>
            <person name="Wei H."/>
            <person name="Ma J."/>
        </authorList>
    </citation>
    <scope>NUCLEOTIDE SEQUENCE</scope>
    <source>
        <strain evidence="3">AMU7</strain>
    </source>
</reference>
<dbReference type="Pfam" id="PF13400">
    <property type="entry name" value="Tad"/>
    <property type="match status" value="1"/>
</dbReference>
<name>A0AB39YNW2_9MICC</name>
<evidence type="ECO:0000256" key="1">
    <source>
        <dbReference type="SAM" id="Phobius"/>
    </source>
</evidence>
<keyword evidence="1" id="KW-1133">Transmembrane helix</keyword>
<organism evidence="3">
    <name type="scientific">Paenarthrobacter sp. AMU7</name>
    <dbReference type="NCBI Taxonomy" id="3162492"/>
    <lineage>
        <taxon>Bacteria</taxon>
        <taxon>Bacillati</taxon>
        <taxon>Actinomycetota</taxon>
        <taxon>Actinomycetes</taxon>
        <taxon>Micrococcales</taxon>
        <taxon>Micrococcaceae</taxon>
        <taxon>Paenarthrobacter</taxon>
    </lineage>
</organism>
<gene>
    <name evidence="3" type="ORF">ABQM86_14945</name>
</gene>
<accession>A0AB39YNW2</accession>
<dbReference type="AlphaFoldDB" id="A0AB39YNW2"/>
<keyword evidence="1" id="KW-0812">Transmembrane</keyword>
<sequence>MRRLTKLLKRGHVAEARSNDERGATTVVVAGLMVVLLGFAALAVDVGAMYAEKAQLQNGADAAALAIATDCANGNCGNSSATGDSFANNNANDASSGAAVSFPSTNTVRVVTNARDAETGANSFSLFFAQALGNETAQIGAVAEASWGAPSSATTLPWTVSECVFKKYLSPAQLASLNSTGNFTGDPTPTHLLLRYDTNAPTVPGCAVQNGYQPGGFGWLVTDSGCSTDIDLDATVNGQTGNHFPNAAACDAALSTIMDEPALIPLFKTATGNGSNAKYTLVGFAAFQVTGYKFSGSGAVLDPLAPSCTGNCRGLQGFFSRFVSLEEGMQVTGGIPNYGASVVLLTE</sequence>
<dbReference type="RefSeq" id="WP_337339359.1">
    <property type="nucleotide sequence ID" value="NZ_CP165735.1"/>
</dbReference>
<feature type="domain" description="Putative Flp pilus-assembly TadG-like N-terminal" evidence="2">
    <location>
        <begin position="23"/>
        <end position="66"/>
    </location>
</feature>
<evidence type="ECO:0000313" key="3">
    <source>
        <dbReference type="EMBL" id="XDV70252.1"/>
    </source>
</evidence>
<protein>
    <submittedName>
        <fullName evidence="3">Tad domain-containing protein</fullName>
    </submittedName>
</protein>
<keyword evidence="1" id="KW-0472">Membrane</keyword>
<feature type="transmembrane region" description="Helical" evidence="1">
    <location>
        <begin position="27"/>
        <end position="51"/>
    </location>
</feature>
<dbReference type="EMBL" id="CP165735">
    <property type="protein sequence ID" value="XDV70252.1"/>
    <property type="molecule type" value="Genomic_DNA"/>
</dbReference>